<dbReference type="Gene3D" id="3.40.50.2300">
    <property type="match status" value="1"/>
</dbReference>
<dbReference type="Pfam" id="PF00072">
    <property type="entry name" value="Response_reg"/>
    <property type="match status" value="1"/>
</dbReference>
<evidence type="ECO:0000313" key="8">
    <source>
        <dbReference type="Proteomes" id="UP000184465"/>
    </source>
</evidence>
<organism evidence="7 8">
    <name type="scientific">Paramaledivibacter caminithermalis (strain DSM 15212 / CIP 107654 / DViRD3)</name>
    <name type="common">Clostridium caminithermale</name>
    <dbReference type="NCBI Taxonomy" id="1121301"/>
    <lineage>
        <taxon>Bacteria</taxon>
        <taxon>Bacillati</taxon>
        <taxon>Bacillota</taxon>
        <taxon>Clostridia</taxon>
        <taxon>Peptostreptococcales</taxon>
        <taxon>Caminicellaceae</taxon>
        <taxon>Paramaledivibacter</taxon>
    </lineage>
</organism>
<dbReference type="EMBL" id="FRAG01000039">
    <property type="protein sequence ID" value="SHK24412.1"/>
    <property type="molecule type" value="Genomic_DNA"/>
</dbReference>
<evidence type="ECO:0000256" key="3">
    <source>
        <dbReference type="ARBA" id="ARBA00023012"/>
    </source>
</evidence>
<dbReference type="InterPro" id="IPR013972">
    <property type="entry name" value="YcbB"/>
</dbReference>
<keyword evidence="8" id="KW-1185">Reference proteome</keyword>
<dbReference type="InterPro" id="IPR001789">
    <property type="entry name" value="Sig_transdc_resp-reg_receiver"/>
</dbReference>
<dbReference type="AlphaFoldDB" id="A0A1M6QVX1"/>
<evidence type="ECO:0000259" key="6">
    <source>
        <dbReference type="PROSITE" id="PS50110"/>
    </source>
</evidence>
<evidence type="ECO:0000313" key="7">
    <source>
        <dbReference type="EMBL" id="SHK24412.1"/>
    </source>
</evidence>
<reference evidence="7 8" key="1">
    <citation type="submission" date="2016-11" db="EMBL/GenBank/DDBJ databases">
        <authorList>
            <person name="Jaros S."/>
            <person name="Januszkiewicz K."/>
            <person name="Wedrychowicz H."/>
        </authorList>
    </citation>
    <scope>NUCLEOTIDE SEQUENCE [LARGE SCALE GENOMIC DNA]</scope>
    <source>
        <strain evidence="7 8">DSM 15212</strain>
    </source>
</reference>
<accession>A0A1M6QVX1</accession>
<sequence>MNMDKTFLIIDDDVNIRKMLGFLIRKNNLGKLVGELDSGEHGAEEIVFYNPDIVLIDLLLPVKDGIEIIKSAKSQGYKGKFIMISQVEDDEMISKAYESGILFFISKPINNIEAINVIKGVCRNIDLEKSVALIKNTVLNIGVIKGDSSARKSSLDEEISNILTDIGIIGMTGSNELRDIILKIIDIKRRNPAANYHLQKIYEEIAKERSLEINEPINKRTIEKRIRRVIQKSLQTIAELGHDDYYNIKFSEYSTILFDFKQVKQEMRHIENPKEEHGKISIKKFIEGIISKLNYQKNDM</sequence>
<protein>
    <recommendedName>
        <fullName evidence="1">Stage 0 sporulation protein A homolog</fullName>
    </recommendedName>
</protein>
<dbReference type="InterPro" id="IPR050595">
    <property type="entry name" value="Bact_response_regulator"/>
</dbReference>
<evidence type="ECO:0000256" key="1">
    <source>
        <dbReference type="ARBA" id="ARBA00018672"/>
    </source>
</evidence>
<dbReference type="InterPro" id="IPR011006">
    <property type="entry name" value="CheY-like_superfamily"/>
</dbReference>
<name>A0A1M6QVX1_PARC5</name>
<dbReference type="PANTHER" id="PTHR44591:SF14">
    <property type="entry name" value="PROTEIN PILG"/>
    <property type="match status" value="1"/>
</dbReference>
<gene>
    <name evidence="7" type="ORF">SAMN02745912_02754</name>
</gene>
<dbReference type="GO" id="GO:0000160">
    <property type="term" value="P:phosphorelay signal transduction system"/>
    <property type="evidence" value="ECO:0007669"/>
    <property type="project" value="UniProtKB-KW"/>
</dbReference>
<dbReference type="STRING" id="1121301.SAMN02745912_02754"/>
<comment type="function">
    <text evidence="4">May play the central regulatory role in sporulation. It may be an element of the effector pathway responsible for the activation of sporulation genes in response to nutritional stress. Spo0A may act in concert with spo0H (a sigma factor) to control the expression of some genes that are critical to the sporulation process.</text>
</comment>
<evidence type="ECO:0000256" key="4">
    <source>
        <dbReference type="ARBA" id="ARBA00024867"/>
    </source>
</evidence>
<evidence type="ECO:0000256" key="5">
    <source>
        <dbReference type="PROSITE-ProRule" id="PRU00169"/>
    </source>
</evidence>
<feature type="domain" description="Response regulatory" evidence="6">
    <location>
        <begin position="6"/>
        <end position="122"/>
    </location>
</feature>
<dbReference type="SUPFAM" id="SSF52172">
    <property type="entry name" value="CheY-like"/>
    <property type="match status" value="1"/>
</dbReference>
<dbReference type="Proteomes" id="UP000184465">
    <property type="component" value="Unassembled WGS sequence"/>
</dbReference>
<feature type="modified residue" description="4-aspartylphosphate" evidence="5">
    <location>
        <position position="57"/>
    </location>
</feature>
<dbReference type="PANTHER" id="PTHR44591">
    <property type="entry name" value="STRESS RESPONSE REGULATOR PROTEIN 1"/>
    <property type="match status" value="1"/>
</dbReference>
<dbReference type="SMART" id="SM00448">
    <property type="entry name" value="REC"/>
    <property type="match status" value="1"/>
</dbReference>
<keyword evidence="3" id="KW-0902">Two-component regulatory system</keyword>
<keyword evidence="2 5" id="KW-0597">Phosphoprotein</keyword>
<proteinExistence type="predicted"/>
<evidence type="ECO:0000256" key="2">
    <source>
        <dbReference type="ARBA" id="ARBA00022553"/>
    </source>
</evidence>
<dbReference type="PROSITE" id="PS50110">
    <property type="entry name" value="RESPONSE_REGULATORY"/>
    <property type="match status" value="1"/>
</dbReference>
<dbReference type="Pfam" id="PF08664">
    <property type="entry name" value="YcbB"/>
    <property type="match status" value="1"/>
</dbReference>